<dbReference type="GO" id="GO:0042174">
    <property type="term" value="P:negative regulation of sporulation resulting in formation of a cellular spore"/>
    <property type="evidence" value="ECO:0007669"/>
    <property type="project" value="UniProtKB-UniRule"/>
</dbReference>
<organism evidence="4 5">
    <name type="scientific">Priestia veravalensis</name>
    <dbReference type="NCBI Taxonomy" id="1414648"/>
    <lineage>
        <taxon>Bacteria</taxon>
        <taxon>Bacillati</taxon>
        <taxon>Bacillota</taxon>
        <taxon>Bacilli</taxon>
        <taxon>Bacillales</taxon>
        <taxon>Bacillaceae</taxon>
        <taxon>Priestia</taxon>
    </lineage>
</organism>
<dbReference type="PANTHER" id="PTHR39161">
    <property type="entry name" value="ADAPTER PROTEIN MECA"/>
    <property type="match status" value="1"/>
</dbReference>
<dbReference type="RefSeq" id="WP_061784716.1">
    <property type="nucleotide sequence ID" value="NZ_KQ758627.1"/>
</dbReference>
<keyword evidence="3" id="KW-0178">Competence</keyword>
<evidence type="ECO:0000256" key="3">
    <source>
        <dbReference type="HAMAP-Rule" id="MF_01124"/>
    </source>
</evidence>
<dbReference type="AlphaFoldDB" id="A0A0V8JR06"/>
<dbReference type="NCBIfam" id="NF002781">
    <property type="entry name" value="PRK02899.1"/>
    <property type="match status" value="1"/>
</dbReference>
<sequence length="201" mass="23885">MRLERLNYNKLKVFVTYDDLKERGLTKEDLWTDTFKVKQLFREMIEQASKELNFEPTSSLSVEIFSLQAQGMVVFVTKQDSQDEMEIIDEHEDMYEEFIEMQVMLDESHDLFFEFQTFEDVIQLAKRINQYYDIETILYSFENRFYVLVGEEKLTMKEIGNIIALLAEYGSPSTITKHRVQEYGKQLIHNQALSYIADTFS</sequence>
<dbReference type="Pfam" id="PF05389">
    <property type="entry name" value="MecA"/>
    <property type="match status" value="1"/>
</dbReference>
<accession>A0A0V8JR06</accession>
<comment type="function">
    <text evidence="3">Enables the recognition and targeting of unfolded and aggregated proteins to the ClpC protease or to other proteins involved in proteolysis. Acts negatively in the development of competence by binding ComK and recruiting it to the ClpCP protease. When overexpressed, inhibits sporulation. Also involved in Spx degradation by ClpC.</text>
</comment>
<keyword evidence="3" id="KW-0749">Sporulation</keyword>
<protein>
    <recommendedName>
        <fullName evidence="3">Adapter protein MecA</fullName>
    </recommendedName>
</protein>
<dbReference type="InterPro" id="IPR038471">
    <property type="entry name" value="MecA_C_sf"/>
</dbReference>
<keyword evidence="5" id="KW-1185">Reference proteome</keyword>
<name>A0A0V8JR06_9BACI</name>
<comment type="caution">
    <text evidence="4">The sequence shown here is derived from an EMBL/GenBank/DDBJ whole genome shotgun (WGS) entry which is preliminary data.</text>
</comment>
<dbReference type="PIRSF" id="PIRSF029008">
    <property type="entry name" value="MecA"/>
    <property type="match status" value="1"/>
</dbReference>
<evidence type="ECO:0000256" key="2">
    <source>
        <dbReference type="ARBA" id="ARBA00011738"/>
    </source>
</evidence>
<evidence type="ECO:0000313" key="4">
    <source>
        <dbReference type="EMBL" id="KSU89529.1"/>
    </source>
</evidence>
<evidence type="ECO:0000256" key="1">
    <source>
        <dbReference type="ARBA" id="ARBA00005397"/>
    </source>
</evidence>
<comment type="similarity">
    <text evidence="1 3">Belongs to the MecA family.</text>
</comment>
<dbReference type="EMBL" id="LNQP01000004">
    <property type="protein sequence ID" value="KSU89529.1"/>
    <property type="molecule type" value="Genomic_DNA"/>
</dbReference>
<evidence type="ECO:0000313" key="5">
    <source>
        <dbReference type="Proteomes" id="UP000053681"/>
    </source>
</evidence>
<dbReference type="GO" id="GO:0045808">
    <property type="term" value="P:negative regulation of establishment of competence for transformation"/>
    <property type="evidence" value="ECO:0007669"/>
    <property type="project" value="UniProtKB-UniRule"/>
</dbReference>
<proteinExistence type="inferred from homology"/>
<dbReference type="PANTHER" id="PTHR39161:SF2">
    <property type="entry name" value="ADAPTER PROTEIN MECA 2"/>
    <property type="match status" value="1"/>
</dbReference>
<gene>
    <name evidence="3" type="primary">mecA</name>
    <name evidence="4" type="ORF">AS180_01595</name>
</gene>
<dbReference type="Gene3D" id="3.30.70.1950">
    <property type="match status" value="1"/>
</dbReference>
<dbReference type="GO" id="GO:0030420">
    <property type="term" value="P:establishment of competence for transformation"/>
    <property type="evidence" value="ECO:0007669"/>
    <property type="project" value="UniProtKB-KW"/>
</dbReference>
<dbReference type="GO" id="GO:0030435">
    <property type="term" value="P:sporulation resulting in formation of a cellular spore"/>
    <property type="evidence" value="ECO:0007669"/>
    <property type="project" value="UniProtKB-KW"/>
</dbReference>
<reference evidence="4 5" key="1">
    <citation type="submission" date="2015-11" db="EMBL/GenBank/DDBJ databases">
        <title>Bacillus caseinolyticus sp nov.</title>
        <authorList>
            <person name="Dastager S.G."/>
            <person name="Mawlankar R."/>
        </authorList>
    </citation>
    <scope>NUCLEOTIDE SEQUENCE [LARGE SCALE GENOMIC DNA]</scope>
    <source>
        <strain evidence="4 5">SGD-V-76</strain>
    </source>
</reference>
<comment type="subunit">
    <text evidence="2 3">Homodimer.</text>
</comment>
<comment type="domain">
    <text evidence="3">The N-terminal domain has binding sites for ComK and probably for unfolded/aggregated proteins; the C-terminal domain interacts with ClpC.</text>
</comment>
<dbReference type="Proteomes" id="UP000053681">
    <property type="component" value="Unassembled WGS sequence"/>
</dbReference>
<dbReference type="GO" id="GO:0030674">
    <property type="term" value="F:protein-macromolecule adaptor activity"/>
    <property type="evidence" value="ECO:0007669"/>
    <property type="project" value="UniProtKB-UniRule"/>
</dbReference>
<dbReference type="InterPro" id="IPR008681">
    <property type="entry name" value="Neg-reg_MecA"/>
</dbReference>
<dbReference type="GeneID" id="93683557"/>
<dbReference type="HAMAP" id="MF_01124">
    <property type="entry name" value="MecA"/>
    <property type="match status" value="1"/>
</dbReference>